<dbReference type="Proteomes" id="UP000316628">
    <property type="component" value="Unassembled WGS sequence"/>
</dbReference>
<sequence>MWSMVVRVRGVEHAKQMREELRDDERGSRAVAVPEVSAPTGAGAAGVVAEGGDRIELDLDSFGRSVSDLDRLHGVLSGLLARAEREMEQPLGDGKGPVARNMRAAFGLRGSDLGGGVRAALRSYLDELTGLRQALQQVGQTQKVQDDHIAQALGRLR</sequence>
<accession>A0A543JMR3</accession>
<evidence type="ECO:0000313" key="2">
    <source>
        <dbReference type="Proteomes" id="UP000316628"/>
    </source>
</evidence>
<gene>
    <name evidence="1" type="ORF">FHX81_6570</name>
</gene>
<proteinExistence type="predicted"/>
<reference evidence="1 2" key="1">
    <citation type="submission" date="2019-06" db="EMBL/GenBank/DDBJ databases">
        <title>Sequencing the genomes of 1000 actinobacteria strains.</title>
        <authorList>
            <person name="Klenk H.-P."/>
        </authorList>
    </citation>
    <scope>NUCLEOTIDE SEQUENCE [LARGE SCALE GENOMIC DNA]</scope>
    <source>
        <strain evidence="1 2">DSM 45456</strain>
    </source>
</reference>
<evidence type="ECO:0000313" key="1">
    <source>
        <dbReference type="EMBL" id="TQM84130.1"/>
    </source>
</evidence>
<evidence type="ECO:0008006" key="3">
    <source>
        <dbReference type="Google" id="ProtNLM"/>
    </source>
</evidence>
<keyword evidence="2" id="KW-1185">Reference proteome</keyword>
<organism evidence="1 2">
    <name type="scientific">Saccharothrix saharensis</name>
    <dbReference type="NCBI Taxonomy" id="571190"/>
    <lineage>
        <taxon>Bacteria</taxon>
        <taxon>Bacillati</taxon>
        <taxon>Actinomycetota</taxon>
        <taxon>Actinomycetes</taxon>
        <taxon>Pseudonocardiales</taxon>
        <taxon>Pseudonocardiaceae</taxon>
        <taxon>Saccharothrix</taxon>
    </lineage>
</organism>
<dbReference type="EMBL" id="VFPP01000001">
    <property type="protein sequence ID" value="TQM84130.1"/>
    <property type="molecule type" value="Genomic_DNA"/>
</dbReference>
<dbReference type="AlphaFoldDB" id="A0A543JMR3"/>
<protein>
    <recommendedName>
        <fullName evidence="3">Excreted virulence factor EspC (Type VII ESX diderm)</fullName>
    </recommendedName>
</protein>
<comment type="caution">
    <text evidence="1">The sequence shown here is derived from an EMBL/GenBank/DDBJ whole genome shotgun (WGS) entry which is preliminary data.</text>
</comment>
<name>A0A543JMR3_9PSEU</name>